<reference evidence="2 3" key="1">
    <citation type="submission" date="2018-03" db="EMBL/GenBank/DDBJ databases">
        <authorList>
            <person name="Keele B.F."/>
        </authorList>
    </citation>
    <scope>NUCLEOTIDE SEQUENCE [LARGE SCALE GENOMIC DNA]</scope>
    <source>
        <strain evidence="2 3">IB-3</strain>
    </source>
</reference>
<dbReference type="SMART" id="SM00558">
    <property type="entry name" value="JmjC"/>
    <property type="match status" value="1"/>
</dbReference>
<evidence type="ECO:0000313" key="2">
    <source>
        <dbReference type="EMBL" id="PUA80285.1"/>
    </source>
</evidence>
<dbReference type="PANTHER" id="PTHR12461">
    <property type="entry name" value="HYPOXIA-INDUCIBLE FACTOR 1 ALPHA INHIBITOR-RELATED"/>
    <property type="match status" value="1"/>
</dbReference>
<dbReference type="SUPFAM" id="SSF51197">
    <property type="entry name" value="Clavaminate synthase-like"/>
    <property type="match status" value="1"/>
</dbReference>
<keyword evidence="3" id="KW-1185">Reference proteome</keyword>
<dbReference type="EMBL" id="PYXZ01000006">
    <property type="protein sequence ID" value="PUA80285.1"/>
    <property type="molecule type" value="Genomic_DNA"/>
</dbReference>
<name>A0A2R7YV86_9ACTN</name>
<dbReference type="Pfam" id="PF13621">
    <property type="entry name" value="Cupin_8"/>
    <property type="match status" value="1"/>
</dbReference>
<dbReference type="AlphaFoldDB" id="A0A2R7YV86"/>
<sequence>MDSDTQTVATDSPYLRSDEFRRWLAYTLLGGFDPAALAHEVVRQTGEPLHLVEAEIALAQASPYLQGAAPIRERLTKTRWVLHNRARLAALVPDALTVPVLDRPDPDDVLRHHYAAHRPAVLRGLVDDWAARSSWTLDGIAERLGDTPVRVQWNRESIPDYEVQSPSLRTSRPFSEIAERLRNPEPTNDFYVTANNAEDNREAFEPLREDVGEIPGILAPGSPRDGFIWIGPRGTVTPWHHDLTNNLLLQLQGRKRVRLVASHDTPLMRNSQHCYSDWTTADLPAGPAHDDRPAVHEVTIGPGEALFIPVGWWHHVEGLDQTIGMSFTGFVWDNDFYSGYTTFGEL</sequence>
<proteinExistence type="predicted"/>
<feature type="domain" description="JmjC" evidence="1">
    <location>
        <begin position="181"/>
        <end position="346"/>
    </location>
</feature>
<dbReference type="PANTHER" id="PTHR12461:SF105">
    <property type="entry name" value="HYPOXIA-INDUCIBLE FACTOR 1-ALPHA INHIBITOR"/>
    <property type="match status" value="1"/>
</dbReference>
<dbReference type="Proteomes" id="UP000244867">
    <property type="component" value="Unassembled WGS sequence"/>
</dbReference>
<comment type="caution">
    <text evidence="2">The sequence shown here is derived from an EMBL/GenBank/DDBJ whole genome shotgun (WGS) entry which is preliminary data.</text>
</comment>
<gene>
    <name evidence="2" type="ORF">C7S10_14205</name>
</gene>
<evidence type="ECO:0000313" key="3">
    <source>
        <dbReference type="Proteomes" id="UP000244867"/>
    </source>
</evidence>
<organism evidence="2 3">
    <name type="scientific">Nocardioides currus</name>
    <dbReference type="NCBI Taxonomy" id="2133958"/>
    <lineage>
        <taxon>Bacteria</taxon>
        <taxon>Bacillati</taxon>
        <taxon>Actinomycetota</taxon>
        <taxon>Actinomycetes</taxon>
        <taxon>Propionibacteriales</taxon>
        <taxon>Nocardioidaceae</taxon>
        <taxon>Nocardioides</taxon>
    </lineage>
</organism>
<protein>
    <submittedName>
        <fullName evidence="2">Cupin-like domain-containing protein</fullName>
    </submittedName>
</protein>
<dbReference type="InterPro" id="IPR041667">
    <property type="entry name" value="Cupin_8"/>
</dbReference>
<dbReference type="InterPro" id="IPR003347">
    <property type="entry name" value="JmjC_dom"/>
</dbReference>
<evidence type="ECO:0000259" key="1">
    <source>
        <dbReference type="PROSITE" id="PS51184"/>
    </source>
</evidence>
<dbReference type="OrthoDB" id="9764016at2"/>
<dbReference type="PROSITE" id="PS51184">
    <property type="entry name" value="JMJC"/>
    <property type="match status" value="1"/>
</dbReference>
<accession>A0A2R7YV86</accession>
<dbReference type="RefSeq" id="WP_108345093.1">
    <property type="nucleotide sequence ID" value="NZ_PYXZ01000006.1"/>
</dbReference>
<dbReference type="Gene3D" id="2.60.120.650">
    <property type="entry name" value="Cupin"/>
    <property type="match status" value="1"/>
</dbReference>